<comment type="caution">
    <text evidence="1">The sequence shown here is derived from an EMBL/GenBank/DDBJ whole genome shotgun (WGS) entry which is preliminary data.</text>
</comment>
<reference evidence="1" key="1">
    <citation type="submission" date="2020-04" db="EMBL/GenBank/DDBJ databases">
        <title>A chromosome-scale assembly and high-density genetic map of the yellow drum (Nibea albiflora) genome.</title>
        <authorList>
            <person name="Xu D."/>
            <person name="Zhang W."/>
            <person name="Chen R."/>
            <person name="Tan P."/>
            <person name="Wang L."/>
            <person name="Song H."/>
            <person name="Tian L."/>
            <person name="Zhu Q."/>
            <person name="Wang B."/>
        </authorList>
    </citation>
    <scope>NUCLEOTIDE SEQUENCE</scope>
    <source>
        <strain evidence="1">ZJHYS-2018</strain>
    </source>
</reference>
<keyword evidence="2" id="KW-1185">Reference proteome</keyword>
<organism evidence="1 2">
    <name type="scientific">Nibea albiflora</name>
    <name type="common">Yellow drum</name>
    <name type="synonym">Corvina albiflora</name>
    <dbReference type="NCBI Taxonomy" id="240163"/>
    <lineage>
        <taxon>Eukaryota</taxon>
        <taxon>Metazoa</taxon>
        <taxon>Chordata</taxon>
        <taxon>Craniata</taxon>
        <taxon>Vertebrata</taxon>
        <taxon>Euteleostomi</taxon>
        <taxon>Actinopterygii</taxon>
        <taxon>Neopterygii</taxon>
        <taxon>Teleostei</taxon>
        <taxon>Neoteleostei</taxon>
        <taxon>Acanthomorphata</taxon>
        <taxon>Eupercaria</taxon>
        <taxon>Sciaenidae</taxon>
        <taxon>Nibea</taxon>
    </lineage>
</organism>
<gene>
    <name evidence="1" type="primary">TSPAN8.3</name>
    <name evidence="1" type="ORF">GBF38_013843</name>
</gene>
<protein>
    <submittedName>
        <fullName evidence="1">Tetraspanin-8</fullName>
    </submittedName>
</protein>
<name>A0ACB7F6H9_NIBAL</name>
<dbReference type="EMBL" id="CM024804">
    <property type="protein sequence ID" value="KAG8009804.1"/>
    <property type="molecule type" value="Genomic_DNA"/>
</dbReference>
<sequence length="204" mass="22411">MSNKVNYQIADELIPAVNMMIFVGSVTLIFGFLGCCGAIRENRYFLTVFFKGLLIMFIILLAVGVLGVIARTASGQKMVKKHMKQLLPLSKQPQDVQESFQAVEISGFCCGFFDGLDWGNSTAVPNSCNCTDASRNCTMLDGREIYSTPCMTHIMTWLDQMSSSLVGIAFAFGVLMLVGMAFSLALFYQIGNKKKSIISMSQMA</sequence>
<evidence type="ECO:0000313" key="1">
    <source>
        <dbReference type="EMBL" id="KAG8009804.1"/>
    </source>
</evidence>
<dbReference type="Proteomes" id="UP000805704">
    <property type="component" value="Chromosome 16"/>
</dbReference>
<proteinExistence type="predicted"/>
<accession>A0ACB7F6H9</accession>
<evidence type="ECO:0000313" key="2">
    <source>
        <dbReference type="Proteomes" id="UP000805704"/>
    </source>
</evidence>